<keyword evidence="4" id="KW-1185">Reference proteome</keyword>
<feature type="region of interest" description="Disordered" evidence="1">
    <location>
        <begin position="457"/>
        <end position="483"/>
    </location>
</feature>
<dbReference type="EMBL" id="KV745054">
    <property type="protein sequence ID" value="OCK78533.1"/>
    <property type="molecule type" value="Genomic_DNA"/>
</dbReference>
<feature type="domain" description="Heterokaryon incompatibility" evidence="2">
    <location>
        <begin position="171"/>
        <end position="316"/>
    </location>
</feature>
<sequence length="693" mass="79072">MDTLCDRCITIPRPIHFRRSSHFPSRSIGTKAQIKARKDRCPFCRLIYNALFDNPTQYSVEDQSKIGVIWNGEYYYFSASHGEEIGIKIAVIQEEGADPSAARYARAVTGSQVDLSLVQSWLDQCREHHQQGSALQQMLEEPSTLELPARVIDTQKACVVSSAEADPNMRYVTLSYVWGQAAQYMLVAANKAKLMSDGAFTSIQDQLPRTIQDAMEVVNRLGMRYLWVDALCIVQDDEKDRTKEIYRMDSIYEGSAFTLVAASGTDANAGLAALHARKDDQDYETIWPGVRMTAIHDLEDILGSSRYGTRGWTFQEQTLSSRLLVFTNSMAYFHCHGCTWSENSWADATPRQQSKIGGPRTSRIVKLDDKPWVLYCDYLKQYSLRQLTNEGDRVDAMMGILQRIRHKLQCRLVHGLLSDAFEWSLFFDVSSCQRQPLFPSYSWAGWKGEVDTGWPMPDVGSDSWRDSDNDEDSTSESSGWTEKTAENVNKSTWIVWYERPPQGNLRLINECDSLPGRQSDIQALKVRLFTTRARIKHNVLQTQPTHDLHHLQTQIPNHYSVLQFWTISVKLCLRKFGVSSVHRVNLVDAKDEWCGQLRLPHDFEPQYGKVAEMILLATTDDHHILEENARMFNGVESLGPSPKTDPSLPDFYRAMWIQWHGDIAERVAVGEIHYSALRRPVEGKAAWKEIILK</sequence>
<dbReference type="AlphaFoldDB" id="A0A8E2E743"/>
<protein>
    <submittedName>
        <fullName evidence="3">HET-domain-containing protein</fullName>
    </submittedName>
</protein>
<reference evidence="3 4" key="1">
    <citation type="journal article" date="2016" name="Nat. Commun.">
        <title>Ectomycorrhizal ecology is imprinted in the genome of the dominant symbiotic fungus Cenococcum geophilum.</title>
        <authorList>
            <consortium name="DOE Joint Genome Institute"/>
            <person name="Peter M."/>
            <person name="Kohler A."/>
            <person name="Ohm R.A."/>
            <person name="Kuo A."/>
            <person name="Krutzmann J."/>
            <person name="Morin E."/>
            <person name="Arend M."/>
            <person name="Barry K.W."/>
            <person name="Binder M."/>
            <person name="Choi C."/>
            <person name="Clum A."/>
            <person name="Copeland A."/>
            <person name="Grisel N."/>
            <person name="Haridas S."/>
            <person name="Kipfer T."/>
            <person name="LaButti K."/>
            <person name="Lindquist E."/>
            <person name="Lipzen A."/>
            <person name="Maire R."/>
            <person name="Meier B."/>
            <person name="Mihaltcheva S."/>
            <person name="Molinier V."/>
            <person name="Murat C."/>
            <person name="Poggeler S."/>
            <person name="Quandt C.A."/>
            <person name="Sperisen C."/>
            <person name="Tritt A."/>
            <person name="Tisserant E."/>
            <person name="Crous P.W."/>
            <person name="Henrissat B."/>
            <person name="Nehls U."/>
            <person name="Egli S."/>
            <person name="Spatafora J.W."/>
            <person name="Grigoriev I.V."/>
            <person name="Martin F.M."/>
        </authorList>
    </citation>
    <scope>NUCLEOTIDE SEQUENCE [LARGE SCALE GENOMIC DNA]</scope>
    <source>
        <strain evidence="3 4">CBS 459.81</strain>
    </source>
</reference>
<evidence type="ECO:0000313" key="4">
    <source>
        <dbReference type="Proteomes" id="UP000250266"/>
    </source>
</evidence>
<proteinExistence type="predicted"/>
<accession>A0A8E2E743</accession>
<dbReference type="PANTHER" id="PTHR33112:SF12">
    <property type="entry name" value="HETEROKARYON INCOMPATIBILITY DOMAIN-CONTAINING PROTEIN"/>
    <property type="match status" value="1"/>
</dbReference>
<dbReference type="Pfam" id="PF06985">
    <property type="entry name" value="HET"/>
    <property type="match status" value="1"/>
</dbReference>
<organism evidence="3 4">
    <name type="scientific">Lepidopterella palustris CBS 459.81</name>
    <dbReference type="NCBI Taxonomy" id="1314670"/>
    <lineage>
        <taxon>Eukaryota</taxon>
        <taxon>Fungi</taxon>
        <taxon>Dikarya</taxon>
        <taxon>Ascomycota</taxon>
        <taxon>Pezizomycotina</taxon>
        <taxon>Dothideomycetes</taxon>
        <taxon>Pleosporomycetidae</taxon>
        <taxon>Mytilinidiales</taxon>
        <taxon>Argynnaceae</taxon>
        <taxon>Lepidopterella</taxon>
    </lineage>
</organism>
<dbReference type="PANTHER" id="PTHR33112">
    <property type="entry name" value="DOMAIN PROTEIN, PUTATIVE-RELATED"/>
    <property type="match status" value="1"/>
</dbReference>
<gene>
    <name evidence="3" type="ORF">K432DRAFT_356618</name>
</gene>
<name>A0A8E2E743_9PEZI</name>
<evidence type="ECO:0000256" key="1">
    <source>
        <dbReference type="SAM" id="MobiDB-lite"/>
    </source>
</evidence>
<evidence type="ECO:0000259" key="2">
    <source>
        <dbReference type="Pfam" id="PF06985"/>
    </source>
</evidence>
<dbReference type="OrthoDB" id="5135333at2759"/>
<evidence type="ECO:0000313" key="3">
    <source>
        <dbReference type="EMBL" id="OCK78533.1"/>
    </source>
</evidence>
<dbReference type="Proteomes" id="UP000250266">
    <property type="component" value="Unassembled WGS sequence"/>
</dbReference>
<dbReference type="InterPro" id="IPR010730">
    <property type="entry name" value="HET"/>
</dbReference>